<evidence type="ECO:0000259" key="3">
    <source>
        <dbReference type="PROSITE" id="PS51832"/>
    </source>
</evidence>
<evidence type="ECO:0000313" key="5">
    <source>
        <dbReference type="Proteomes" id="UP000036873"/>
    </source>
</evidence>
<dbReference type="SUPFAM" id="SSF109604">
    <property type="entry name" value="HD-domain/PDEase-like"/>
    <property type="match status" value="1"/>
</dbReference>
<evidence type="ECO:0000313" key="4">
    <source>
        <dbReference type="EMBL" id="KNZ40420.1"/>
    </source>
</evidence>
<accession>A0A0L6TXY6</accession>
<dbReference type="Pfam" id="PF13487">
    <property type="entry name" value="HD_5"/>
    <property type="match status" value="1"/>
</dbReference>
<dbReference type="SMART" id="SM00471">
    <property type="entry name" value="HDc"/>
    <property type="match status" value="1"/>
</dbReference>
<dbReference type="SMART" id="SM00267">
    <property type="entry name" value="GGDEF"/>
    <property type="match status" value="1"/>
</dbReference>
<proteinExistence type="predicted"/>
<dbReference type="InterPro" id="IPR029787">
    <property type="entry name" value="Nucleotide_cyclase"/>
</dbReference>
<name>A0A0L6TXY6_9FIRM</name>
<dbReference type="CDD" id="cd01949">
    <property type="entry name" value="GGDEF"/>
    <property type="match status" value="1"/>
</dbReference>
<dbReference type="PROSITE" id="PS50887">
    <property type="entry name" value="GGDEF"/>
    <property type="match status" value="1"/>
</dbReference>
<dbReference type="PANTHER" id="PTHR43155:SF2">
    <property type="entry name" value="CYCLIC DI-GMP PHOSPHODIESTERASE PA4108"/>
    <property type="match status" value="1"/>
</dbReference>
<dbReference type="InterPro" id="IPR000700">
    <property type="entry name" value="PAS-assoc_C"/>
</dbReference>
<sequence>MILDEDGKADKVVGTLQDITDNKLKEEKIMNLSFRDQLTGLYNRRFYEEELIRVDTRQNLPLTILMGDVNGLKLVNDSFGHSMGDELLKKVAEVITKACGAHKVISRIGGDEFIVLLPKTDAFEAEQLTKRIKEYSLIEKVGSLDVSISFGFETKMNEADDINDVCKRAEDRMYHRKLFESPLMRGKTVDTIIRTLYEKNEIEEQHSHRVSKLCEIMGKGLGLSEYKIKELKTVGLLHDIGKIAIEDTILNKPGKLTDDEWLEIKRHSEIGYRILSTVNEMSEMAEYVLAHQERWDGTGYPKGLKGNAIPLESRIISIADAYDAMTSQRSYRSKMPSEAALAELQKNAGSQFDPELASFFIENLLENEKTINL</sequence>
<dbReference type="SUPFAM" id="SSF55073">
    <property type="entry name" value="Nucleotide cyclase"/>
    <property type="match status" value="1"/>
</dbReference>
<reference evidence="5" key="1">
    <citation type="submission" date="2015-07" db="EMBL/GenBank/DDBJ databases">
        <title>Draft genome sequence of Acetobacterium bakii DSM 8293, a potential psychrophilic chemical producer through syngas fermentation.</title>
        <authorList>
            <person name="Song Y."/>
            <person name="Hwang S."/>
            <person name="Cho B.-K."/>
        </authorList>
    </citation>
    <scope>NUCLEOTIDE SEQUENCE [LARGE SCALE GENOMIC DNA]</scope>
    <source>
        <strain evidence="5">DSM 8239</strain>
    </source>
</reference>
<feature type="domain" description="GGDEF" evidence="2">
    <location>
        <begin position="60"/>
        <end position="195"/>
    </location>
</feature>
<comment type="caution">
    <text evidence="4">The sequence shown here is derived from an EMBL/GenBank/DDBJ whole genome shotgun (WGS) entry which is preliminary data.</text>
</comment>
<dbReference type="Gene3D" id="1.10.3210.10">
    <property type="entry name" value="Hypothetical protein af1432"/>
    <property type="match status" value="1"/>
</dbReference>
<dbReference type="PATRIC" id="fig|52689.4.peg.3243"/>
<dbReference type="CDD" id="cd00077">
    <property type="entry name" value="HDc"/>
    <property type="match status" value="1"/>
</dbReference>
<dbReference type="EMBL" id="LGYO01000062">
    <property type="protein sequence ID" value="KNZ40420.1"/>
    <property type="molecule type" value="Genomic_DNA"/>
</dbReference>
<dbReference type="Gene3D" id="3.30.70.270">
    <property type="match status" value="1"/>
</dbReference>
<dbReference type="STRING" id="52689.AKG39_17780"/>
<dbReference type="InterPro" id="IPR043128">
    <property type="entry name" value="Rev_trsase/Diguanyl_cyclase"/>
</dbReference>
<feature type="domain" description="PAC" evidence="1">
    <location>
        <begin position="1"/>
        <end position="31"/>
    </location>
</feature>
<feature type="domain" description="HD-GYP" evidence="3">
    <location>
        <begin position="181"/>
        <end position="373"/>
    </location>
</feature>
<dbReference type="PANTHER" id="PTHR43155">
    <property type="entry name" value="CYCLIC DI-GMP PHOSPHODIESTERASE PA4108-RELATED"/>
    <property type="match status" value="1"/>
</dbReference>
<dbReference type="Pfam" id="PF00990">
    <property type="entry name" value="GGDEF"/>
    <property type="match status" value="1"/>
</dbReference>
<dbReference type="PROSITE" id="PS50113">
    <property type="entry name" value="PAC"/>
    <property type="match status" value="1"/>
</dbReference>
<dbReference type="InterPro" id="IPR003607">
    <property type="entry name" value="HD/PDEase_dom"/>
</dbReference>
<keyword evidence="5" id="KW-1185">Reference proteome</keyword>
<dbReference type="PROSITE" id="PS51832">
    <property type="entry name" value="HD_GYP"/>
    <property type="match status" value="1"/>
</dbReference>
<dbReference type="AlphaFoldDB" id="A0A0L6TXY6"/>
<dbReference type="InterPro" id="IPR037522">
    <property type="entry name" value="HD_GYP_dom"/>
</dbReference>
<dbReference type="NCBIfam" id="TIGR00254">
    <property type="entry name" value="GGDEF"/>
    <property type="match status" value="1"/>
</dbReference>
<evidence type="ECO:0000259" key="2">
    <source>
        <dbReference type="PROSITE" id="PS50887"/>
    </source>
</evidence>
<dbReference type="InterPro" id="IPR000160">
    <property type="entry name" value="GGDEF_dom"/>
</dbReference>
<dbReference type="Proteomes" id="UP000036873">
    <property type="component" value="Unassembled WGS sequence"/>
</dbReference>
<gene>
    <name evidence="4" type="ORF">AKG39_17780</name>
</gene>
<evidence type="ECO:0000259" key="1">
    <source>
        <dbReference type="PROSITE" id="PS50113"/>
    </source>
</evidence>
<protein>
    <submittedName>
        <fullName evidence="4">Diguanylate cyclase</fullName>
    </submittedName>
</protein>
<organism evidence="4 5">
    <name type="scientific">Acetobacterium bakii</name>
    <dbReference type="NCBI Taxonomy" id="52689"/>
    <lineage>
        <taxon>Bacteria</taxon>
        <taxon>Bacillati</taxon>
        <taxon>Bacillota</taxon>
        <taxon>Clostridia</taxon>
        <taxon>Eubacteriales</taxon>
        <taxon>Eubacteriaceae</taxon>
        <taxon>Acetobacterium</taxon>
    </lineage>
</organism>